<accession>A0AAY4BR48</accession>
<keyword evidence="6" id="KW-0694">RNA-binding</keyword>
<organism evidence="13 14">
    <name type="scientific">Denticeps clupeoides</name>
    <name type="common">denticle herring</name>
    <dbReference type="NCBI Taxonomy" id="299321"/>
    <lineage>
        <taxon>Eukaryota</taxon>
        <taxon>Metazoa</taxon>
        <taxon>Chordata</taxon>
        <taxon>Craniata</taxon>
        <taxon>Vertebrata</taxon>
        <taxon>Euteleostomi</taxon>
        <taxon>Actinopterygii</taxon>
        <taxon>Neopterygii</taxon>
        <taxon>Teleostei</taxon>
        <taxon>Clupei</taxon>
        <taxon>Clupeiformes</taxon>
        <taxon>Denticipitoidei</taxon>
        <taxon>Denticipitidae</taxon>
        <taxon>Denticeps</taxon>
    </lineage>
</organism>
<reference evidence="13 14" key="1">
    <citation type="submission" date="2020-06" db="EMBL/GenBank/DDBJ databases">
        <authorList>
            <consortium name="Wellcome Sanger Institute Data Sharing"/>
        </authorList>
    </citation>
    <scope>NUCLEOTIDE SEQUENCE [LARGE SCALE GENOMIC DNA]</scope>
</reference>
<dbReference type="InterPro" id="IPR055063">
    <property type="entry name" value="Rib_mS39_PPR"/>
</dbReference>
<dbReference type="InterPro" id="IPR037387">
    <property type="entry name" value="PTCD3"/>
</dbReference>
<dbReference type="GO" id="GO:0043024">
    <property type="term" value="F:ribosomal small subunit binding"/>
    <property type="evidence" value="ECO:0007669"/>
    <property type="project" value="InterPro"/>
</dbReference>
<dbReference type="GO" id="GO:0019843">
    <property type="term" value="F:rRNA binding"/>
    <property type="evidence" value="ECO:0007669"/>
    <property type="project" value="UniProtKB-KW"/>
</dbReference>
<dbReference type="PANTHER" id="PTHR16276">
    <property type="entry name" value="PENTATRICOPEPTIDE REPEAT DOMAIN-CONTAINING PROTEIN 3"/>
    <property type="match status" value="1"/>
</dbReference>
<evidence type="ECO:0000256" key="7">
    <source>
        <dbReference type="ARBA" id="ARBA00022946"/>
    </source>
</evidence>
<feature type="compositionally biased region" description="Basic and acidic residues" evidence="12">
    <location>
        <begin position="198"/>
        <end position="219"/>
    </location>
</feature>
<dbReference type="GeneTree" id="ENSGT00390000016876"/>
<keyword evidence="9" id="KW-0496">Mitochondrion</keyword>
<evidence type="ECO:0000256" key="5">
    <source>
        <dbReference type="ARBA" id="ARBA00022845"/>
    </source>
</evidence>
<keyword evidence="7" id="KW-0809">Transit peptide</keyword>
<dbReference type="Proteomes" id="UP000694580">
    <property type="component" value="Chromosome 18"/>
</dbReference>
<dbReference type="GO" id="GO:0032543">
    <property type="term" value="P:mitochondrial translation"/>
    <property type="evidence" value="ECO:0007669"/>
    <property type="project" value="InterPro"/>
</dbReference>
<evidence type="ECO:0000313" key="13">
    <source>
        <dbReference type="Ensembl" id="ENSDCDP00010023363.1"/>
    </source>
</evidence>
<dbReference type="Pfam" id="PF22330">
    <property type="entry name" value="Rib_mS39_PPR"/>
    <property type="match status" value="1"/>
</dbReference>
<evidence type="ECO:0000256" key="6">
    <source>
        <dbReference type="ARBA" id="ARBA00022884"/>
    </source>
</evidence>
<gene>
    <name evidence="13" type="primary">PTCD3</name>
</gene>
<keyword evidence="10" id="KW-0687">Ribonucleoprotein</keyword>
<comment type="subcellular location">
    <subcellularLocation>
        <location evidence="1">Mitochondrion</location>
    </subcellularLocation>
</comment>
<name>A0AAY4BR48_9TELE</name>
<dbReference type="GO" id="GO:0005739">
    <property type="term" value="C:mitochondrion"/>
    <property type="evidence" value="ECO:0007669"/>
    <property type="project" value="UniProtKB-SubCell"/>
</dbReference>
<protein>
    <recommendedName>
        <fullName evidence="11">Small ribosomal subunit protein mS39</fullName>
    </recommendedName>
</protein>
<dbReference type="InterPro" id="IPR011990">
    <property type="entry name" value="TPR-like_helical_dom_sf"/>
</dbReference>
<dbReference type="Pfam" id="PF13812">
    <property type="entry name" value="PPR_3"/>
    <property type="match status" value="1"/>
</dbReference>
<evidence type="ECO:0000313" key="14">
    <source>
        <dbReference type="Proteomes" id="UP000694580"/>
    </source>
</evidence>
<sequence length="623" mass="70940">MASSCAHAGRCVYRTRRVFLPAFEHWRCRRTFAWTTSLSQEAAVANEGSAEDIVIPKKKSWSKEAVLQALASTVSRDPTAAQYIFQDDPFLTPRTPGEFKLYSLSQESGRNAAKYFVDTYPKFFQKDFAEPHIPCLMPESVQLQIDEVSEAALVERIELRKVKAAVDLYDQLLQAGTKVSLDVTNNLLDLICLYGDQDPKQENEPEQRKEDTAQDDVKTRKGRLRKASDLLKPVWRENNSAERIFSLMPERNAHSYSALVRGMVKVAITSPAFNTYTDLLNNRLTADVHIFNALISAAPDMREKYNERWDLILDLLKQMSEQKVKPNMLTFNAVLKALKRCGPLARSQSLLVIGEMKALGIASPAHGHTEILQDVLNELSGKSFHKRLLAFASIQCLDNKDMEQAYRVHHLLGEGENWRLLGDSYQQSIYYGRFFNLLCMMEHIDVVLKWYRELIPSLYYPNSHGMQDLLQALDTDSRLDLIPLIWKGGRIDKIKCMYLRSGLCRVVQESFAECALDVKSLYVQGERARPLLEWTATSLGNITSILLSAHKRQQAWEMLQLFKDSNRVPSESLMLDFLSSIKDSNDAGRAVELLRLSASFCLAITPKLIEQVQQEFVLSEDQK</sequence>
<evidence type="ECO:0000256" key="9">
    <source>
        <dbReference type="ARBA" id="ARBA00023128"/>
    </source>
</evidence>
<keyword evidence="5" id="KW-0810">Translation regulation</keyword>
<keyword evidence="14" id="KW-1185">Reference proteome</keyword>
<dbReference type="Ensembl" id="ENSDCDT00010028235.1">
    <property type="protein sequence ID" value="ENSDCDP00010023363.1"/>
    <property type="gene ID" value="ENSDCDG00010014106.1"/>
</dbReference>
<dbReference type="GO" id="GO:0006417">
    <property type="term" value="P:regulation of translation"/>
    <property type="evidence" value="ECO:0007669"/>
    <property type="project" value="UniProtKB-KW"/>
</dbReference>
<evidence type="ECO:0000256" key="11">
    <source>
        <dbReference type="ARBA" id="ARBA00035134"/>
    </source>
</evidence>
<evidence type="ECO:0000256" key="1">
    <source>
        <dbReference type="ARBA" id="ARBA00004173"/>
    </source>
</evidence>
<reference evidence="13" key="3">
    <citation type="submission" date="2025-09" db="UniProtKB">
        <authorList>
            <consortium name="Ensembl"/>
        </authorList>
    </citation>
    <scope>IDENTIFICATION</scope>
</reference>
<evidence type="ECO:0000256" key="3">
    <source>
        <dbReference type="ARBA" id="ARBA00022730"/>
    </source>
</evidence>
<reference evidence="13" key="2">
    <citation type="submission" date="2025-08" db="UniProtKB">
        <authorList>
            <consortium name="Ensembl"/>
        </authorList>
    </citation>
    <scope>IDENTIFICATION</scope>
</reference>
<evidence type="ECO:0000256" key="2">
    <source>
        <dbReference type="ARBA" id="ARBA00008551"/>
    </source>
</evidence>
<dbReference type="GO" id="GO:0005840">
    <property type="term" value="C:ribosome"/>
    <property type="evidence" value="ECO:0007669"/>
    <property type="project" value="UniProtKB-KW"/>
</dbReference>
<proteinExistence type="inferred from homology"/>
<comment type="similarity">
    <text evidence="2">Belongs to the mitochondrion-specific ribosomal protein mS39 family.</text>
</comment>
<evidence type="ECO:0000256" key="10">
    <source>
        <dbReference type="ARBA" id="ARBA00023274"/>
    </source>
</evidence>
<evidence type="ECO:0000256" key="8">
    <source>
        <dbReference type="ARBA" id="ARBA00022980"/>
    </source>
</evidence>
<feature type="region of interest" description="Disordered" evidence="12">
    <location>
        <begin position="198"/>
        <end position="223"/>
    </location>
</feature>
<keyword evidence="8" id="KW-0689">Ribosomal protein</keyword>
<evidence type="ECO:0000256" key="4">
    <source>
        <dbReference type="ARBA" id="ARBA00022737"/>
    </source>
</evidence>
<dbReference type="GO" id="GO:1990904">
    <property type="term" value="C:ribonucleoprotein complex"/>
    <property type="evidence" value="ECO:0007669"/>
    <property type="project" value="UniProtKB-KW"/>
</dbReference>
<dbReference type="InterPro" id="IPR002885">
    <property type="entry name" value="PPR_rpt"/>
</dbReference>
<dbReference type="AlphaFoldDB" id="A0AAY4BR48"/>
<dbReference type="Gene3D" id="1.25.40.10">
    <property type="entry name" value="Tetratricopeptide repeat domain"/>
    <property type="match status" value="1"/>
</dbReference>
<keyword evidence="3" id="KW-0699">rRNA-binding</keyword>
<keyword evidence="4" id="KW-0677">Repeat</keyword>
<dbReference type="PANTHER" id="PTHR16276:SF1">
    <property type="entry name" value="SMALL RIBOSOMAL SUBUNIT PROTEIN MS39"/>
    <property type="match status" value="1"/>
</dbReference>
<evidence type="ECO:0000256" key="12">
    <source>
        <dbReference type="SAM" id="MobiDB-lite"/>
    </source>
</evidence>